<keyword evidence="5" id="KW-0479">Metal-binding</keyword>
<dbReference type="PANTHER" id="PTHR10642:SF26">
    <property type="entry name" value="RIBONUCLEASE H1"/>
    <property type="match status" value="1"/>
</dbReference>
<evidence type="ECO:0000256" key="1">
    <source>
        <dbReference type="ARBA" id="ARBA00000077"/>
    </source>
</evidence>
<organism evidence="9 10">
    <name type="scientific">Pneumocystis jirovecii (strain RU7)</name>
    <name type="common">Human pneumocystis pneumonia agent</name>
    <dbReference type="NCBI Taxonomy" id="1408657"/>
    <lineage>
        <taxon>Eukaryota</taxon>
        <taxon>Fungi</taxon>
        <taxon>Dikarya</taxon>
        <taxon>Ascomycota</taxon>
        <taxon>Taphrinomycotina</taxon>
        <taxon>Pneumocystomycetes</taxon>
        <taxon>Pneumocystaceae</taxon>
        <taxon>Pneumocystis</taxon>
    </lineage>
</organism>
<dbReference type="EMBL" id="LFWA01000008">
    <property type="protein sequence ID" value="KTW30091.1"/>
    <property type="molecule type" value="Genomic_DNA"/>
</dbReference>
<evidence type="ECO:0000256" key="3">
    <source>
        <dbReference type="ARBA" id="ARBA00012180"/>
    </source>
</evidence>
<dbReference type="EC" id="3.1.26.4" evidence="3"/>
<dbReference type="VEuPathDB" id="FungiDB:T551_02035"/>
<dbReference type="InterPro" id="IPR002156">
    <property type="entry name" value="RNaseH_domain"/>
</dbReference>
<keyword evidence="10" id="KW-1185">Reference proteome</keyword>
<dbReference type="PANTHER" id="PTHR10642">
    <property type="entry name" value="RIBONUCLEASE H1"/>
    <property type="match status" value="1"/>
</dbReference>
<evidence type="ECO:0000256" key="4">
    <source>
        <dbReference type="ARBA" id="ARBA00022722"/>
    </source>
</evidence>
<name>A0A0W4ZNZ7_PNEJ7</name>
<protein>
    <recommendedName>
        <fullName evidence="3">ribonuclease H</fullName>
        <ecNumber evidence="3">3.1.26.4</ecNumber>
    </recommendedName>
</protein>
<evidence type="ECO:0000256" key="7">
    <source>
        <dbReference type="ARBA" id="ARBA00022801"/>
    </source>
</evidence>
<comment type="caution">
    <text evidence="9">The sequence shown here is derived from an EMBL/GenBank/DDBJ whole genome shotgun (WGS) entry which is preliminary data.</text>
</comment>
<feature type="domain" description="RNase H type-1" evidence="8">
    <location>
        <begin position="83"/>
        <end position="221"/>
    </location>
</feature>
<dbReference type="Proteomes" id="UP000053447">
    <property type="component" value="Unassembled WGS sequence"/>
</dbReference>
<evidence type="ECO:0000313" key="9">
    <source>
        <dbReference type="EMBL" id="KTW30091.1"/>
    </source>
</evidence>
<evidence type="ECO:0000259" key="8">
    <source>
        <dbReference type="PROSITE" id="PS50879"/>
    </source>
</evidence>
<reference evidence="10" key="1">
    <citation type="journal article" date="2016" name="Nat. Commun.">
        <title>Genome analysis of three Pneumocystis species reveals adaptation mechanisms to life exclusively in mammalian hosts.</title>
        <authorList>
            <person name="Ma L."/>
            <person name="Chen Z."/>
            <person name="Huang D.W."/>
            <person name="Kutty G."/>
            <person name="Ishihara M."/>
            <person name="Wang H."/>
            <person name="Abouelleil A."/>
            <person name="Bishop L."/>
            <person name="Davey E."/>
            <person name="Deng R."/>
            <person name="Deng X."/>
            <person name="Fan L."/>
            <person name="Fantoni G."/>
            <person name="Fitzgerald M."/>
            <person name="Gogineni E."/>
            <person name="Goldberg J.M."/>
            <person name="Handley G."/>
            <person name="Hu X."/>
            <person name="Huber C."/>
            <person name="Jiao X."/>
            <person name="Jones K."/>
            <person name="Levin J.Z."/>
            <person name="Liu Y."/>
            <person name="Macdonald P."/>
            <person name="Melnikov A."/>
            <person name="Raley C."/>
            <person name="Sassi M."/>
            <person name="Sherman B.T."/>
            <person name="Song X."/>
            <person name="Sykes S."/>
            <person name="Tran B."/>
            <person name="Walsh L."/>
            <person name="Xia Y."/>
            <person name="Yang J."/>
            <person name="Young S."/>
            <person name="Zeng Q."/>
            <person name="Zheng X."/>
            <person name="Stephens R."/>
            <person name="Nusbaum C."/>
            <person name="Birren B.W."/>
            <person name="Azadi P."/>
            <person name="Lempicki R.A."/>
            <person name="Cuomo C.A."/>
            <person name="Kovacs J.A."/>
        </authorList>
    </citation>
    <scope>NUCLEOTIDE SEQUENCE [LARGE SCALE GENOMIC DNA]</scope>
    <source>
        <strain evidence="10">RU7</strain>
    </source>
</reference>
<dbReference type="GeneID" id="28940553"/>
<dbReference type="InterPro" id="IPR050092">
    <property type="entry name" value="RNase_H"/>
</dbReference>
<dbReference type="AlphaFoldDB" id="A0A0W4ZNZ7"/>
<evidence type="ECO:0000256" key="2">
    <source>
        <dbReference type="ARBA" id="ARBA00005300"/>
    </source>
</evidence>
<dbReference type="PROSITE" id="PS51257">
    <property type="entry name" value="PROKAR_LIPOPROTEIN"/>
    <property type="match status" value="1"/>
</dbReference>
<comment type="similarity">
    <text evidence="2">Belongs to the RNase H family.</text>
</comment>
<keyword evidence="7" id="KW-0378">Hydrolase</keyword>
<evidence type="ECO:0000256" key="5">
    <source>
        <dbReference type="ARBA" id="ARBA00022723"/>
    </source>
</evidence>
<dbReference type="GO" id="GO:0004523">
    <property type="term" value="F:RNA-DNA hybrid ribonuclease activity"/>
    <property type="evidence" value="ECO:0007669"/>
    <property type="project" value="UniProtKB-EC"/>
</dbReference>
<proteinExistence type="inferred from homology"/>
<evidence type="ECO:0000256" key="6">
    <source>
        <dbReference type="ARBA" id="ARBA00022759"/>
    </source>
</evidence>
<dbReference type="Pfam" id="PF00075">
    <property type="entry name" value="RNase_H"/>
    <property type="match status" value="1"/>
</dbReference>
<dbReference type="InterPro" id="IPR036397">
    <property type="entry name" value="RNaseH_sf"/>
</dbReference>
<sequence>MQLSKILITNKKGRDNWYKLSNLWFSGYSCYSFLLNNYKKHFISIKKNKNIGNSTLKFKKNYNSDIGINLSNNKSEEFLKKNENTCTEIYADGSIHYNGTEKTMIKGKNISECVIGLKQTNQRAEIMAVIRAIESVSNYENILINTDSKYTVNALTVWYKKWENNNWKRIDGKSVKNIDLLKKALKLIKERNGYTKLKHVVGHKGIHGNEQANYLANMSIFLLKKK</sequence>
<dbReference type="Gene3D" id="3.30.420.10">
    <property type="entry name" value="Ribonuclease H-like superfamily/Ribonuclease H"/>
    <property type="match status" value="1"/>
</dbReference>
<gene>
    <name evidence="9" type="ORF">T551_02035</name>
</gene>
<keyword evidence="4" id="KW-0540">Nuclease</keyword>
<dbReference type="SUPFAM" id="SSF53098">
    <property type="entry name" value="Ribonuclease H-like"/>
    <property type="match status" value="1"/>
</dbReference>
<dbReference type="GO" id="GO:0046872">
    <property type="term" value="F:metal ion binding"/>
    <property type="evidence" value="ECO:0007669"/>
    <property type="project" value="UniProtKB-KW"/>
</dbReference>
<dbReference type="RefSeq" id="XP_018229652.1">
    <property type="nucleotide sequence ID" value="XM_018374298.1"/>
</dbReference>
<dbReference type="OrthoDB" id="407198at2759"/>
<accession>A0A0W4ZNZ7</accession>
<keyword evidence="6" id="KW-0255">Endonuclease</keyword>
<comment type="catalytic activity">
    <reaction evidence="1">
        <text>Endonucleolytic cleavage to 5'-phosphomonoester.</text>
        <dbReference type="EC" id="3.1.26.4"/>
    </reaction>
</comment>
<evidence type="ECO:0000313" key="10">
    <source>
        <dbReference type="Proteomes" id="UP000053447"/>
    </source>
</evidence>
<dbReference type="eggNOG" id="KOG3752">
    <property type="taxonomic scope" value="Eukaryota"/>
</dbReference>
<dbReference type="InterPro" id="IPR012337">
    <property type="entry name" value="RNaseH-like_sf"/>
</dbReference>
<dbReference type="STRING" id="1408657.A0A0W4ZNZ7"/>
<dbReference type="GO" id="GO:0003676">
    <property type="term" value="F:nucleic acid binding"/>
    <property type="evidence" value="ECO:0007669"/>
    <property type="project" value="InterPro"/>
</dbReference>
<dbReference type="CDD" id="cd09280">
    <property type="entry name" value="RNase_HI_eukaryote_like"/>
    <property type="match status" value="1"/>
</dbReference>
<dbReference type="GO" id="GO:0043137">
    <property type="term" value="P:DNA replication, removal of RNA primer"/>
    <property type="evidence" value="ECO:0007669"/>
    <property type="project" value="TreeGrafter"/>
</dbReference>
<dbReference type="PROSITE" id="PS50879">
    <property type="entry name" value="RNASE_H_1"/>
    <property type="match status" value="1"/>
</dbReference>